<evidence type="ECO:0000256" key="1">
    <source>
        <dbReference type="ARBA" id="ARBA00022679"/>
    </source>
</evidence>
<keyword evidence="6" id="KW-1185">Reference proteome</keyword>
<dbReference type="PANTHER" id="PTHR12001">
    <property type="entry name" value="GERANYLGERANYL PYROPHOSPHATE SYNTHASE"/>
    <property type="match status" value="1"/>
</dbReference>
<dbReference type="GO" id="GO:0043386">
    <property type="term" value="P:mycotoxin biosynthetic process"/>
    <property type="evidence" value="ECO:0007669"/>
    <property type="project" value="UniProtKB-ARBA"/>
</dbReference>
<evidence type="ECO:0000256" key="2">
    <source>
        <dbReference type="ARBA" id="ARBA00022723"/>
    </source>
</evidence>
<dbReference type="Pfam" id="PF19086">
    <property type="entry name" value="Terpene_syn_C_2"/>
    <property type="match status" value="1"/>
</dbReference>
<dbReference type="EMBL" id="JAVHJO010000008">
    <property type="protein sequence ID" value="KAK6537974.1"/>
    <property type="molecule type" value="Genomic_DNA"/>
</dbReference>
<dbReference type="GO" id="GO:0046872">
    <property type="term" value="F:metal ion binding"/>
    <property type="evidence" value="ECO:0007669"/>
    <property type="project" value="UniProtKB-KW"/>
</dbReference>
<evidence type="ECO:0000256" key="3">
    <source>
        <dbReference type="ARBA" id="ARBA00022842"/>
    </source>
</evidence>
<protein>
    <recommendedName>
        <fullName evidence="7">Terpene synthase</fullName>
    </recommendedName>
</protein>
<dbReference type="Pfam" id="PF00348">
    <property type="entry name" value="polyprenyl_synt"/>
    <property type="match status" value="1"/>
</dbReference>
<dbReference type="GO" id="GO:0008299">
    <property type="term" value="P:isoprenoid biosynthetic process"/>
    <property type="evidence" value="ECO:0007669"/>
    <property type="project" value="InterPro"/>
</dbReference>
<dbReference type="InterPro" id="IPR000092">
    <property type="entry name" value="Polyprenyl_synt"/>
</dbReference>
<dbReference type="InterPro" id="IPR033749">
    <property type="entry name" value="Polyprenyl_synt_CS"/>
</dbReference>
<dbReference type="PROSITE" id="PS00723">
    <property type="entry name" value="POLYPRENYL_SYNTHASE_1"/>
    <property type="match status" value="1"/>
</dbReference>
<proteinExistence type="predicted"/>
<feature type="region of interest" description="Disordered" evidence="4">
    <location>
        <begin position="340"/>
        <end position="385"/>
    </location>
</feature>
<evidence type="ECO:0000256" key="4">
    <source>
        <dbReference type="SAM" id="MobiDB-lite"/>
    </source>
</evidence>
<organism evidence="5 6">
    <name type="scientific">Orbilia ellipsospora</name>
    <dbReference type="NCBI Taxonomy" id="2528407"/>
    <lineage>
        <taxon>Eukaryota</taxon>
        <taxon>Fungi</taxon>
        <taxon>Dikarya</taxon>
        <taxon>Ascomycota</taxon>
        <taxon>Pezizomycotina</taxon>
        <taxon>Orbiliomycetes</taxon>
        <taxon>Orbiliales</taxon>
        <taxon>Orbiliaceae</taxon>
        <taxon>Orbilia</taxon>
    </lineage>
</organism>
<accession>A0AAV9X9W6</accession>
<keyword evidence="3" id="KW-0460">Magnesium</keyword>
<dbReference type="AlphaFoldDB" id="A0AAV9X9W6"/>
<dbReference type="Gene3D" id="1.10.600.10">
    <property type="entry name" value="Farnesyl Diphosphate Synthase"/>
    <property type="match status" value="2"/>
</dbReference>
<sequence>MAQRLEQLLSNFGFDPDNVSTLLDPTVHLTAGFAREFPLRVSKFEKQSDEGVDEARSDWATYVGTFEKWGTRDPNLGNGIALVTPLCRPDRIKTLGYICEWAFCHDEIMDSSPDHLVDINHENPRANENGTLTADHIANIKQLRAKFYLEVLTTDPDAAKSFIVAWEQMIQTTTKHVNESREFTTMDEYMEYRKVDVGSWLSTTLACYGMGIKLTTDELKSLAEIEDAWGNSYVIINDYFSFDKEHDELLQSRGTKLSNCILLYMKWEKLDVEAAKAAAKKQNQYWEQKFSKLVGEYLDNRTGHNPDVLRYLLALCYMLSGAAAWSAVCPRYNERLTPGSYQFSMPARPEPGGADTRFEGEEVSENDTNSSIPSSRSSDTSASVEAPSRKSLLGFQHLLAPYEYTIAVPSKGIRETFVDAINLWFGIPVETISSIKNIAKVLHTASLLLDDVEDNSPLRRGQDAAHIIYGEAQTVNSANYLIIWAMSEINKLGNPACLGAFFGQ</sequence>
<evidence type="ECO:0008006" key="7">
    <source>
        <dbReference type="Google" id="ProtNLM"/>
    </source>
</evidence>
<name>A0AAV9X9W6_9PEZI</name>
<dbReference type="GO" id="GO:0046165">
    <property type="term" value="P:alcohol biosynthetic process"/>
    <property type="evidence" value="ECO:0007669"/>
    <property type="project" value="UniProtKB-ARBA"/>
</dbReference>
<dbReference type="InterPro" id="IPR008949">
    <property type="entry name" value="Isoprenoid_synthase_dom_sf"/>
</dbReference>
<evidence type="ECO:0000313" key="5">
    <source>
        <dbReference type="EMBL" id="KAK6537974.1"/>
    </source>
</evidence>
<dbReference type="Proteomes" id="UP001365542">
    <property type="component" value="Unassembled WGS sequence"/>
</dbReference>
<dbReference type="SUPFAM" id="SSF48576">
    <property type="entry name" value="Terpenoid synthases"/>
    <property type="match status" value="2"/>
</dbReference>
<evidence type="ECO:0000313" key="6">
    <source>
        <dbReference type="Proteomes" id="UP001365542"/>
    </source>
</evidence>
<keyword evidence="2" id="KW-0479">Metal-binding</keyword>
<feature type="compositionally biased region" description="Low complexity" evidence="4">
    <location>
        <begin position="370"/>
        <end position="383"/>
    </location>
</feature>
<comment type="caution">
    <text evidence="5">The sequence shown here is derived from an EMBL/GenBank/DDBJ whole genome shotgun (WGS) entry which is preliminary data.</text>
</comment>
<gene>
    <name evidence="5" type="ORF">TWF694_010867</name>
</gene>
<dbReference type="PANTHER" id="PTHR12001:SF72">
    <property type="entry name" value="THIJ_PFPI FAMILY PROTEIN (AFU_ORTHOLOGUE AFUA_3G01210)-RELATED"/>
    <property type="match status" value="1"/>
</dbReference>
<dbReference type="GO" id="GO:0004659">
    <property type="term" value="F:prenyltransferase activity"/>
    <property type="evidence" value="ECO:0007669"/>
    <property type="project" value="InterPro"/>
</dbReference>
<keyword evidence="1" id="KW-0808">Transferase</keyword>
<reference evidence="5 6" key="1">
    <citation type="submission" date="2019-10" db="EMBL/GenBank/DDBJ databases">
        <authorList>
            <person name="Palmer J.M."/>
        </authorList>
    </citation>
    <scope>NUCLEOTIDE SEQUENCE [LARGE SCALE GENOMIC DNA]</scope>
    <source>
        <strain evidence="5 6">TWF694</strain>
    </source>
</reference>